<dbReference type="InterPro" id="IPR001086">
    <property type="entry name" value="Preph_deHydtase"/>
</dbReference>
<feature type="domain" description="Prephenate dehydratase" evidence="9">
    <location>
        <begin position="14"/>
        <end position="207"/>
    </location>
</feature>
<comment type="pathway">
    <text evidence="1">Amino-acid biosynthesis; L-phenylalanine biosynthesis; phenylpyruvate from prephenate: step 1/1.</text>
</comment>
<dbReference type="EC" id="4.2.1.51" evidence="2"/>
<evidence type="ECO:0000256" key="6">
    <source>
        <dbReference type="ARBA" id="ARBA00023239"/>
    </source>
</evidence>
<dbReference type="FunCoup" id="A0A1V8SWY3">
    <property type="interactions" value="221"/>
</dbReference>
<dbReference type="SUPFAM" id="SSF53850">
    <property type="entry name" value="Periplasmic binding protein-like II"/>
    <property type="match status" value="1"/>
</dbReference>
<comment type="catalytic activity">
    <reaction evidence="7">
        <text>prephenate + H(+) = 3-phenylpyruvate + CO2 + H2O</text>
        <dbReference type="Rhea" id="RHEA:21648"/>
        <dbReference type="ChEBI" id="CHEBI:15377"/>
        <dbReference type="ChEBI" id="CHEBI:15378"/>
        <dbReference type="ChEBI" id="CHEBI:16526"/>
        <dbReference type="ChEBI" id="CHEBI:18005"/>
        <dbReference type="ChEBI" id="CHEBI:29934"/>
        <dbReference type="EC" id="4.2.1.51"/>
    </reaction>
</comment>
<dbReference type="Pfam" id="PF00800">
    <property type="entry name" value="PDT"/>
    <property type="match status" value="1"/>
</dbReference>
<dbReference type="OrthoDB" id="983542at2759"/>
<accession>A0A1V8SWY3</accession>
<keyword evidence="3" id="KW-0028">Amino-acid biosynthesis</keyword>
<sequence>MTKANGAQEKARQTVVFLGPVASYTHAAALQRFSKTGYELRPVTTIEDIFAAVADSTADRGVVPFENSTNGIVPATLDLFANASGKYGELEVIGEEYVAVNHCIVGLASGSIPHDAAKPNLSYITTLYSHPQAWGQCTKFLSANLAKAEHVDTSSTSRAAELVSVGKDPVIAAISSALAAKHYKLDVLADSIQNTSNNTTRFLIIRRNSTSSPGKPRSDAGSDNDGTGWKTLISFTVPHTTPGALADCLAVFKAHDLNLTGFHTRPFSSQVDGGEAAWRYIFFAEFGGRRGESSVDDAFQELLGVAESGRWLGSWEEGTAKG</sequence>
<name>A0A1V8SWY3_9PEZI</name>
<evidence type="ECO:0000313" key="10">
    <source>
        <dbReference type="EMBL" id="OQO03488.1"/>
    </source>
</evidence>
<dbReference type="PROSITE" id="PS51171">
    <property type="entry name" value="PREPHENATE_DEHYDR_3"/>
    <property type="match status" value="1"/>
</dbReference>
<evidence type="ECO:0000256" key="5">
    <source>
        <dbReference type="ARBA" id="ARBA00023222"/>
    </source>
</evidence>
<evidence type="ECO:0000313" key="11">
    <source>
        <dbReference type="Proteomes" id="UP000192596"/>
    </source>
</evidence>
<evidence type="ECO:0000256" key="3">
    <source>
        <dbReference type="ARBA" id="ARBA00022605"/>
    </source>
</evidence>
<dbReference type="Gene3D" id="3.40.190.10">
    <property type="entry name" value="Periplasmic binding protein-like II"/>
    <property type="match status" value="2"/>
</dbReference>
<evidence type="ECO:0000256" key="4">
    <source>
        <dbReference type="ARBA" id="ARBA00023141"/>
    </source>
</evidence>
<organism evidence="10 11">
    <name type="scientific">Cryoendolithus antarcticus</name>
    <dbReference type="NCBI Taxonomy" id="1507870"/>
    <lineage>
        <taxon>Eukaryota</taxon>
        <taxon>Fungi</taxon>
        <taxon>Dikarya</taxon>
        <taxon>Ascomycota</taxon>
        <taxon>Pezizomycotina</taxon>
        <taxon>Dothideomycetes</taxon>
        <taxon>Dothideomycetidae</taxon>
        <taxon>Cladosporiales</taxon>
        <taxon>Cladosporiaceae</taxon>
        <taxon>Cryoendolithus</taxon>
    </lineage>
</organism>
<proteinExistence type="predicted"/>
<dbReference type="GO" id="GO:0009094">
    <property type="term" value="P:L-phenylalanine biosynthetic process"/>
    <property type="evidence" value="ECO:0007669"/>
    <property type="project" value="UniProtKB-UniPathway"/>
</dbReference>
<dbReference type="InterPro" id="IPR018528">
    <property type="entry name" value="Preph_deHydtase_CS"/>
</dbReference>
<dbReference type="STRING" id="1507870.A0A1V8SWY3"/>
<gene>
    <name evidence="10" type="ORF">B0A48_10152</name>
</gene>
<dbReference type="AlphaFoldDB" id="A0A1V8SWY3"/>
<protein>
    <recommendedName>
        <fullName evidence="2">prephenate dehydratase</fullName>
        <ecNumber evidence="2">4.2.1.51</ecNumber>
    </recommendedName>
</protein>
<reference evidence="11" key="1">
    <citation type="submission" date="2017-03" db="EMBL/GenBank/DDBJ databases">
        <title>Genomes of endolithic fungi from Antarctica.</title>
        <authorList>
            <person name="Coleine C."/>
            <person name="Masonjones S."/>
            <person name="Stajich J.E."/>
        </authorList>
    </citation>
    <scope>NUCLEOTIDE SEQUENCE [LARGE SCALE GENOMIC DNA]</scope>
    <source>
        <strain evidence="11">CCFEE 5527</strain>
    </source>
</reference>
<dbReference type="SUPFAM" id="SSF55021">
    <property type="entry name" value="ACT-like"/>
    <property type="match status" value="1"/>
</dbReference>
<keyword evidence="4" id="KW-0057">Aromatic amino acid biosynthesis</keyword>
<evidence type="ECO:0000256" key="8">
    <source>
        <dbReference type="SAM" id="MobiDB-lite"/>
    </source>
</evidence>
<dbReference type="GO" id="GO:0005737">
    <property type="term" value="C:cytoplasm"/>
    <property type="evidence" value="ECO:0007669"/>
    <property type="project" value="TreeGrafter"/>
</dbReference>
<evidence type="ECO:0000256" key="1">
    <source>
        <dbReference type="ARBA" id="ARBA00004741"/>
    </source>
</evidence>
<evidence type="ECO:0000256" key="7">
    <source>
        <dbReference type="ARBA" id="ARBA00047848"/>
    </source>
</evidence>
<dbReference type="PANTHER" id="PTHR21022:SF19">
    <property type="entry name" value="PREPHENATE DEHYDRATASE-RELATED"/>
    <property type="match status" value="1"/>
</dbReference>
<dbReference type="CDD" id="cd13532">
    <property type="entry name" value="PBP2_PDT_like"/>
    <property type="match status" value="1"/>
</dbReference>
<evidence type="ECO:0000259" key="9">
    <source>
        <dbReference type="PROSITE" id="PS51171"/>
    </source>
</evidence>
<evidence type="ECO:0000256" key="2">
    <source>
        <dbReference type="ARBA" id="ARBA00013147"/>
    </source>
</evidence>
<dbReference type="UniPathway" id="UPA00121">
    <property type="reaction ID" value="UER00345"/>
</dbReference>
<dbReference type="CDD" id="cd04905">
    <property type="entry name" value="ACT_CM-PDT"/>
    <property type="match status" value="1"/>
</dbReference>
<dbReference type="FunFam" id="3.40.190.10:FF:000034">
    <property type="entry name" value="Chorismate mutase/prephenate dehydratase"/>
    <property type="match status" value="1"/>
</dbReference>
<dbReference type="InParanoid" id="A0A1V8SWY3"/>
<dbReference type="GO" id="GO:0004664">
    <property type="term" value="F:prephenate dehydratase activity"/>
    <property type="evidence" value="ECO:0007669"/>
    <property type="project" value="UniProtKB-EC"/>
</dbReference>
<comment type="caution">
    <text evidence="10">The sequence shown here is derived from an EMBL/GenBank/DDBJ whole genome shotgun (WGS) entry which is preliminary data.</text>
</comment>
<keyword evidence="11" id="KW-1185">Reference proteome</keyword>
<feature type="region of interest" description="Disordered" evidence="8">
    <location>
        <begin position="206"/>
        <end position="225"/>
    </location>
</feature>
<dbReference type="PANTHER" id="PTHR21022">
    <property type="entry name" value="PREPHENATE DEHYDRATASE P PROTEIN"/>
    <property type="match status" value="1"/>
</dbReference>
<dbReference type="InterPro" id="IPR008242">
    <property type="entry name" value="Chor_mutase/pphenate_deHydtase"/>
</dbReference>
<dbReference type="PIRSF" id="PIRSF001500">
    <property type="entry name" value="Chor_mut_pdt_Ppr"/>
    <property type="match status" value="1"/>
</dbReference>
<keyword evidence="6" id="KW-0456">Lyase</keyword>
<dbReference type="InterPro" id="IPR045865">
    <property type="entry name" value="ACT-like_dom_sf"/>
</dbReference>
<dbReference type="PROSITE" id="PS00857">
    <property type="entry name" value="PREPHENATE_DEHYDR_1"/>
    <property type="match status" value="1"/>
</dbReference>
<dbReference type="EMBL" id="NAJO01000024">
    <property type="protein sequence ID" value="OQO03488.1"/>
    <property type="molecule type" value="Genomic_DNA"/>
</dbReference>
<dbReference type="Proteomes" id="UP000192596">
    <property type="component" value="Unassembled WGS sequence"/>
</dbReference>
<dbReference type="Gene3D" id="3.30.70.260">
    <property type="match status" value="1"/>
</dbReference>
<keyword evidence="5" id="KW-0584">Phenylalanine biosynthesis</keyword>